<organism evidence="2 3">
    <name type="scientific">Paenibacillus xylanivorans</name>
    <dbReference type="NCBI Taxonomy" id="1705561"/>
    <lineage>
        <taxon>Bacteria</taxon>
        <taxon>Bacillati</taxon>
        <taxon>Bacillota</taxon>
        <taxon>Bacilli</taxon>
        <taxon>Bacillales</taxon>
        <taxon>Paenibacillaceae</taxon>
        <taxon>Paenibacillus</taxon>
    </lineage>
</organism>
<gene>
    <name evidence="2" type="ORF">AMS66_09680</name>
</gene>
<comment type="caution">
    <text evidence="2">The sequence shown here is derived from an EMBL/GenBank/DDBJ whole genome shotgun (WGS) entry which is preliminary data.</text>
</comment>
<dbReference type="Pfam" id="PF14276">
    <property type="entry name" value="DUF4363"/>
    <property type="match status" value="1"/>
</dbReference>
<evidence type="ECO:0000256" key="1">
    <source>
        <dbReference type="SAM" id="Phobius"/>
    </source>
</evidence>
<dbReference type="InterPro" id="IPR025373">
    <property type="entry name" value="DUF4363"/>
</dbReference>
<sequence length="123" mass="14315">MKTRFWLLYVLPICLLLVFTAIMVSGTFLKKPFGADDRLLESIHKLEKQVEGKQWTEAKSQVNYAMNAWEKIVNRIQFSVERETIYDILGTLARIKGGVAAEDDKAIMEEIYYFYVLWDNLGD</sequence>
<proteinExistence type="predicted"/>
<keyword evidence="1" id="KW-1133">Transmembrane helix</keyword>
<dbReference type="EMBL" id="LITU01000051">
    <property type="protein sequence ID" value="KOY16675.1"/>
    <property type="molecule type" value="Genomic_DNA"/>
</dbReference>
<keyword evidence="1" id="KW-0472">Membrane</keyword>
<evidence type="ECO:0000313" key="2">
    <source>
        <dbReference type="EMBL" id="KOY16675.1"/>
    </source>
</evidence>
<dbReference type="OrthoDB" id="1739442at2"/>
<keyword evidence="3" id="KW-1185">Reference proteome</keyword>
<protein>
    <recommendedName>
        <fullName evidence="4">DUF4363 domain-containing protein</fullName>
    </recommendedName>
</protein>
<dbReference type="RefSeq" id="WP_053780601.1">
    <property type="nucleotide sequence ID" value="NZ_LITU01000051.1"/>
</dbReference>
<dbReference type="Proteomes" id="UP000037688">
    <property type="component" value="Unassembled WGS sequence"/>
</dbReference>
<dbReference type="AlphaFoldDB" id="A0A0N0C531"/>
<evidence type="ECO:0008006" key="4">
    <source>
        <dbReference type="Google" id="ProtNLM"/>
    </source>
</evidence>
<keyword evidence="1" id="KW-0812">Transmembrane</keyword>
<accession>A0A0N0C531</accession>
<feature type="transmembrane region" description="Helical" evidence="1">
    <location>
        <begin position="6"/>
        <end position="29"/>
    </location>
</feature>
<evidence type="ECO:0000313" key="3">
    <source>
        <dbReference type="Proteomes" id="UP000037688"/>
    </source>
</evidence>
<dbReference type="PATRIC" id="fig|1705561.3.peg.1782"/>
<reference evidence="2 3" key="1">
    <citation type="submission" date="2015-08" db="EMBL/GenBank/DDBJ databases">
        <title>Draft genome sequence of cellulolytic and xylanolytic Paenibacillus sp. A59, isolated from a decaying forest soil from Patagonia, Argentina.</title>
        <authorList>
            <person name="Ghio S."/>
            <person name="Caceres A.M."/>
            <person name="Talia P."/>
            <person name="Grasso D."/>
            <person name="Campos E."/>
        </authorList>
    </citation>
    <scope>NUCLEOTIDE SEQUENCE [LARGE SCALE GENOMIC DNA]</scope>
    <source>
        <strain evidence="2 3">A59</strain>
    </source>
</reference>
<name>A0A0N0C531_9BACL</name>